<dbReference type="InterPro" id="IPR037381">
    <property type="entry name" value="RFWD3"/>
</dbReference>
<feature type="region of interest" description="Disordered" evidence="2">
    <location>
        <begin position="12"/>
        <end position="58"/>
    </location>
</feature>
<feature type="compositionally biased region" description="Basic residues" evidence="2">
    <location>
        <begin position="264"/>
        <end position="288"/>
    </location>
</feature>
<proteinExistence type="predicted"/>
<dbReference type="PANTHER" id="PTHR16047">
    <property type="entry name" value="RFWD3 PROTEIN"/>
    <property type="match status" value="1"/>
</dbReference>
<dbReference type="Proteomes" id="UP001146793">
    <property type="component" value="Unassembled WGS sequence"/>
</dbReference>
<accession>A0AAV7YYF8</accession>
<evidence type="ECO:0000259" key="3">
    <source>
        <dbReference type="PROSITE" id="PS50089"/>
    </source>
</evidence>
<feature type="domain" description="RING-type" evidence="3">
    <location>
        <begin position="304"/>
        <end position="353"/>
    </location>
</feature>
<feature type="compositionally biased region" description="Basic residues" evidence="2">
    <location>
        <begin position="143"/>
        <end position="158"/>
    </location>
</feature>
<dbReference type="Pfam" id="PF13639">
    <property type="entry name" value="zf-RING_2"/>
    <property type="match status" value="1"/>
</dbReference>
<dbReference type="SMART" id="SM00184">
    <property type="entry name" value="RING"/>
    <property type="match status" value="1"/>
</dbReference>
<dbReference type="Gene3D" id="3.30.40.10">
    <property type="entry name" value="Zinc/RING finger domain, C3HC4 (zinc finger)"/>
    <property type="match status" value="1"/>
</dbReference>
<feature type="compositionally biased region" description="Low complexity" evidence="2">
    <location>
        <begin position="104"/>
        <end position="115"/>
    </location>
</feature>
<dbReference type="AlphaFoldDB" id="A0AAV7YYF8"/>
<name>A0AAV7YYF8_9EUKA</name>
<dbReference type="GO" id="GO:0004842">
    <property type="term" value="F:ubiquitin-protein transferase activity"/>
    <property type="evidence" value="ECO:0007669"/>
    <property type="project" value="InterPro"/>
</dbReference>
<evidence type="ECO:0000313" key="4">
    <source>
        <dbReference type="EMBL" id="KAJ3433425.1"/>
    </source>
</evidence>
<evidence type="ECO:0000256" key="2">
    <source>
        <dbReference type="SAM" id="MobiDB-lite"/>
    </source>
</evidence>
<dbReference type="GO" id="GO:0016567">
    <property type="term" value="P:protein ubiquitination"/>
    <property type="evidence" value="ECO:0007669"/>
    <property type="project" value="InterPro"/>
</dbReference>
<sequence>MDDDDLFGFFNESDNNKNFPVFSSPLTSSPPSTRKRFTPTSQVSASKKKKFNNSLPLFNLHTQRKLNFSNNDNQEQIPSNVHNYSDDDLVDSIFQDISNYTEKSLQKQNQKQKQTKLQEQEQEQEQKKEKEKDKEKEKEKKQQKIKKIYQKKKKKKKKKDQEKEIFKNNNKIQKQEHTKEIDFNKLSNLKLFNSQISSNQKTNLIKTNKNNNKEIKIKKQQNNSMKNNLKPKKKSLTKKKQKNEDKNYKKNKNLQNKPKTEKKTRTKKKTKTKKKLKKNKKLKSKRNKRSIFTDCKTNDLRTNCPICFDFVTKSGHHQICTLSCGHIFGKQCIIRWIKNKMNEKKKAFCPVCKKPCKLRQSRSLSTDQIVVCDDSLSQELHKKLESSEYSIQNVKIMIDKLISEINFVKFKYNSLSRGLKLDDRFSPLKKYKTNPKPLLI</sequence>
<dbReference type="PROSITE" id="PS50089">
    <property type="entry name" value="ZF_RING_2"/>
    <property type="match status" value="1"/>
</dbReference>
<feature type="compositionally biased region" description="Basic residues" evidence="2">
    <location>
        <begin position="229"/>
        <end position="241"/>
    </location>
</feature>
<keyword evidence="1" id="KW-0862">Zinc</keyword>
<dbReference type="GO" id="GO:0036297">
    <property type="term" value="P:interstrand cross-link repair"/>
    <property type="evidence" value="ECO:0007669"/>
    <property type="project" value="InterPro"/>
</dbReference>
<dbReference type="SUPFAM" id="SSF57850">
    <property type="entry name" value="RING/U-box"/>
    <property type="match status" value="1"/>
</dbReference>
<keyword evidence="1" id="KW-0863">Zinc-finger</keyword>
<feature type="compositionally biased region" description="Low complexity" evidence="2">
    <location>
        <begin position="23"/>
        <end position="32"/>
    </location>
</feature>
<dbReference type="EMBL" id="JANTQA010000047">
    <property type="protein sequence ID" value="KAJ3433425.1"/>
    <property type="molecule type" value="Genomic_DNA"/>
</dbReference>
<comment type="caution">
    <text evidence="4">The sequence shown here is derived from an EMBL/GenBank/DDBJ whole genome shotgun (WGS) entry which is preliminary data.</text>
</comment>
<keyword evidence="1" id="KW-0479">Metal-binding</keyword>
<feature type="compositionally biased region" description="Basic and acidic residues" evidence="2">
    <location>
        <begin position="116"/>
        <end position="142"/>
    </location>
</feature>
<dbReference type="InterPro" id="IPR013083">
    <property type="entry name" value="Znf_RING/FYVE/PHD"/>
</dbReference>
<evidence type="ECO:0000256" key="1">
    <source>
        <dbReference type="PROSITE-ProRule" id="PRU00175"/>
    </source>
</evidence>
<gene>
    <name evidence="4" type="ORF">M0812_22383</name>
</gene>
<reference evidence="4" key="1">
    <citation type="submission" date="2022-08" db="EMBL/GenBank/DDBJ databases">
        <title>Novel sulphate-reducing endosymbionts in the free-living metamonad Anaeramoeba.</title>
        <authorList>
            <person name="Jerlstrom-Hultqvist J."/>
            <person name="Cepicka I."/>
            <person name="Gallot-Lavallee L."/>
            <person name="Salas-Leiva D."/>
            <person name="Curtis B.A."/>
            <person name="Zahonova K."/>
            <person name="Pipaliya S."/>
            <person name="Dacks J."/>
            <person name="Roger A.J."/>
        </authorList>
    </citation>
    <scope>NUCLEOTIDE SEQUENCE</scope>
    <source>
        <strain evidence="4">Busselton2</strain>
    </source>
</reference>
<protein>
    <submittedName>
        <fullName evidence="4">E3 ubiquitin-protein ligase</fullName>
    </submittedName>
</protein>
<dbReference type="GO" id="GO:0005634">
    <property type="term" value="C:nucleus"/>
    <property type="evidence" value="ECO:0007669"/>
    <property type="project" value="InterPro"/>
</dbReference>
<feature type="region of interest" description="Disordered" evidence="2">
    <location>
        <begin position="104"/>
        <end position="179"/>
    </location>
</feature>
<dbReference type="InterPro" id="IPR001841">
    <property type="entry name" value="Znf_RING"/>
</dbReference>
<feature type="region of interest" description="Disordered" evidence="2">
    <location>
        <begin position="202"/>
        <end position="288"/>
    </location>
</feature>
<dbReference type="GO" id="GO:0008270">
    <property type="term" value="F:zinc ion binding"/>
    <property type="evidence" value="ECO:0007669"/>
    <property type="project" value="UniProtKB-KW"/>
</dbReference>
<dbReference type="PANTHER" id="PTHR16047:SF7">
    <property type="entry name" value="E3 UBIQUITIN-PROTEIN LIGASE RFWD3"/>
    <property type="match status" value="1"/>
</dbReference>
<organism evidence="4 5">
    <name type="scientific">Anaeramoeba flamelloides</name>
    <dbReference type="NCBI Taxonomy" id="1746091"/>
    <lineage>
        <taxon>Eukaryota</taxon>
        <taxon>Metamonada</taxon>
        <taxon>Anaeramoebidae</taxon>
        <taxon>Anaeramoeba</taxon>
    </lineage>
</organism>
<evidence type="ECO:0000313" key="5">
    <source>
        <dbReference type="Proteomes" id="UP001146793"/>
    </source>
</evidence>